<name>A0A4Z1NMA2_9PEZI</name>
<dbReference type="Proteomes" id="UP000298493">
    <property type="component" value="Unassembled WGS sequence"/>
</dbReference>
<dbReference type="AlphaFoldDB" id="A0A4Z1NMA2"/>
<gene>
    <name evidence="1" type="ORF">E6O75_ATG07173</name>
</gene>
<keyword evidence="2" id="KW-1185">Reference proteome</keyword>
<dbReference type="EMBL" id="SNSC02000024">
    <property type="protein sequence ID" value="TID13941.1"/>
    <property type="molecule type" value="Genomic_DNA"/>
</dbReference>
<sequence>MPELAKYVIDRAEGYVGGWMPAVRKVFALPDKEHEYDEAILFGDVEAPDPFLIQTWHRMAHFSNDKIFKVTYGHSYPTISKVQGGPKPAAFYRALFIFGEYWQKHLADQVAVNLPDQSWSDMLSYAFVKELMTRPGGGHPQYGAFDRDYVGSEYDGFQDIFAASLSTNLDWGRFEHAKAVLENFYTLFVSPGGDIAMRGPEAGHFCLT</sequence>
<reference evidence="1 2" key="1">
    <citation type="submission" date="2019-04" db="EMBL/GenBank/DDBJ databases">
        <title>High contiguity whole genome sequence and gene annotation resource for two Venturia nashicola isolates.</title>
        <authorList>
            <person name="Prokchorchik M."/>
            <person name="Won K."/>
            <person name="Lee Y."/>
            <person name="Choi E.D."/>
            <person name="Segonzac C."/>
            <person name="Sohn K.H."/>
        </authorList>
    </citation>
    <scope>NUCLEOTIDE SEQUENCE [LARGE SCALE GENOMIC DNA]</scope>
    <source>
        <strain evidence="1 2">PRI2</strain>
    </source>
</reference>
<organism evidence="1 2">
    <name type="scientific">Venturia nashicola</name>
    <dbReference type="NCBI Taxonomy" id="86259"/>
    <lineage>
        <taxon>Eukaryota</taxon>
        <taxon>Fungi</taxon>
        <taxon>Dikarya</taxon>
        <taxon>Ascomycota</taxon>
        <taxon>Pezizomycotina</taxon>
        <taxon>Dothideomycetes</taxon>
        <taxon>Pleosporomycetidae</taxon>
        <taxon>Venturiales</taxon>
        <taxon>Venturiaceae</taxon>
        <taxon>Venturia</taxon>
    </lineage>
</organism>
<accession>A0A4Z1NMA2</accession>
<evidence type="ECO:0000313" key="1">
    <source>
        <dbReference type="EMBL" id="TID13941.1"/>
    </source>
</evidence>
<protein>
    <submittedName>
        <fullName evidence="1">Tat pathway signal protein</fullName>
    </submittedName>
</protein>
<proteinExistence type="predicted"/>
<comment type="caution">
    <text evidence="1">The sequence shown here is derived from an EMBL/GenBank/DDBJ whole genome shotgun (WGS) entry which is preliminary data.</text>
</comment>
<evidence type="ECO:0000313" key="2">
    <source>
        <dbReference type="Proteomes" id="UP000298493"/>
    </source>
</evidence>